<dbReference type="OrthoDB" id="248120at2759"/>
<gene>
    <name evidence="4" type="ORF">BGZ99_002793</name>
</gene>
<dbReference type="EMBL" id="JAAAIP010000189">
    <property type="protein sequence ID" value="KAG0323376.1"/>
    <property type="molecule type" value="Genomic_DNA"/>
</dbReference>
<dbReference type="PANTHER" id="PTHR21431:SF0">
    <property type="entry name" value="PREFOLDIN SUBUNIT 6"/>
    <property type="match status" value="1"/>
</dbReference>
<comment type="similarity">
    <text evidence="1">Belongs to the prefoldin subunit beta family.</text>
</comment>
<evidence type="ECO:0000256" key="3">
    <source>
        <dbReference type="SAM" id="Coils"/>
    </source>
</evidence>
<dbReference type="FunFam" id="1.10.287.370:FF:000003">
    <property type="entry name" value="Prefoldin subunit 6"/>
    <property type="match status" value="1"/>
</dbReference>
<keyword evidence="3" id="KW-0175">Coiled coil</keyword>
<sequence>MSTAVALQKKLEAESAAYQALQKDYTKAVESRQRLDSQLQENTLVQAEFKLLKDDANIYKLIGPVLTKQDKTEAVTNVDKRIDFINTEIDRVEKQLKDMQAKTDKKRIELVELQTALQQSAAAQQK</sequence>
<keyword evidence="5" id="KW-1185">Reference proteome</keyword>
<dbReference type="GO" id="GO:0051082">
    <property type="term" value="F:unfolded protein binding"/>
    <property type="evidence" value="ECO:0007669"/>
    <property type="project" value="InterPro"/>
</dbReference>
<dbReference type="Gene3D" id="1.10.287.370">
    <property type="match status" value="1"/>
</dbReference>
<dbReference type="CDD" id="cd23161">
    <property type="entry name" value="Prefoldin_6"/>
    <property type="match status" value="1"/>
</dbReference>
<dbReference type="InterPro" id="IPR002777">
    <property type="entry name" value="PFD_beta-like"/>
</dbReference>
<dbReference type="GO" id="GO:0006457">
    <property type="term" value="P:protein folding"/>
    <property type="evidence" value="ECO:0007669"/>
    <property type="project" value="InterPro"/>
</dbReference>
<comment type="caution">
    <text evidence="4">The sequence shown here is derived from an EMBL/GenBank/DDBJ whole genome shotgun (WGS) entry which is preliminary data.</text>
</comment>
<evidence type="ECO:0000313" key="5">
    <source>
        <dbReference type="Proteomes" id="UP000738325"/>
    </source>
</evidence>
<dbReference type="Proteomes" id="UP000738325">
    <property type="component" value="Unassembled WGS sequence"/>
</dbReference>
<dbReference type="Pfam" id="PF01920">
    <property type="entry name" value="Prefoldin_2"/>
    <property type="match status" value="1"/>
</dbReference>
<dbReference type="GO" id="GO:0016272">
    <property type="term" value="C:prefoldin complex"/>
    <property type="evidence" value="ECO:0007669"/>
    <property type="project" value="InterPro"/>
</dbReference>
<dbReference type="SUPFAM" id="SSF46579">
    <property type="entry name" value="Prefoldin"/>
    <property type="match status" value="1"/>
</dbReference>
<dbReference type="GO" id="GO:0051131">
    <property type="term" value="P:chaperone-mediated protein complex assembly"/>
    <property type="evidence" value="ECO:0007669"/>
    <property type="project" value="TreeGrafter"/>
</dbReference>
<dbReference type="GO" id="GO:0051087">
    <property type="term" value="F:protein-folding chaperone binding"/>
    <property type="evidence" value="ECO:0007669"/>
    <property type="project" value="TreeGrafter"/>
</dbReference>
<keyword evidence="2" id="KW-0143">Chaperone</keyword>
<protein>
    <recommendedName>
        <fullName evidence="6">Prefoldin subunit 6</fullName>
    </recommendedName>
</protein>
<dbReference type="PANTHER" id="PTHR21431">
    <property type="entry name" value="PREFOLDIN SUBUNIT 6"/>
    <property type="match status" value="1"/>
</dbReference>
<organism evidence="4 5">
    <name type="scientific">Dissophora globulifera</name>
    <dbReference type="NCBI Taxonomy" id="979702"/>
    <lineage>
        <taxon>Eukaryota</taxon>
        <taxon>Fungi</taxon>
        <taxon>Fungi incertae sedis</taxon>
        <taxon>Mucoromycota</taxon>
        <taxon>Mortierellomycotina</taxon>
        <taxon>Mortierellomycetes</taxon>
        <taxon>Mortierellales</taxon>
        <taxon>Mortierellaceae</taxon>
        <taxon>Dissophora</taxon>
    </lineage>
</organism>
<accession>A0A9P6UX89</accession>
<reference evidence="4" key="1">
    <citation type="journal article" date="2020" name="Fungal Divers.">
        <title>Resolving the Mortierellaceae phylogeny through synthesis of multi-gene phylogenetics and phylogenomics.</title>
        <authorList>
            <person name="Vandepol N."/>
            <person name="Liber J."/>
            <person name="Desiro A."/>
            <person name="Na H."/>
            <person name="Kennedy M."/>
            <person name="Barry K."/>
            <person name="Grigoriev I.V."/>
            <person name="Miller A.N."/>
            <person name="O'Donnell K."/>
            <person name="Stajich J.E."/>
            <person name="Bonito G."/>
        </authorList>
    </citation>
    <scope>NUCLEOTIDE SEQUENCE</scope>
    <source>
        <strain evidence="4">REB-010B</strain>
    </source>
</reference>
<dbReference type="InterPro" id="IPR009053">
    <property type="entry name" value="Prefoldin"/>
</dbReference>
<evidence type="ECO:0008006" key="6">
    <source>
        <dbReference type="Google" id="ProtNLM"/>
    </source>
</evidence>
<name>A0A9P6UX89_9FUNG</name>
<evidence type="ECO:0000256" key="1">
    <source>
        <dbReference type="ARBA" id="ARBA00008045"/>
    </source>
</evidence>
<feature type="coiled-coil region" evidence="3">
    <location>
        <begin position="75"/>
        <end position="116"/>
    </location>
</feature>
<proteinExistence type="inferred from homology"/>
<evidence type="ECO:0000313" key="4">
    <source>
        <dbReference type="EMBL" id="KAG0323376.1"/>
    </source>
</evidence>
<evidence type="ECO:0000256" key="2">
    <source>
        <dbReference type="ARBA" id="ARBA00023186"/>
    </source>
</evidence>
<dbReference type="AlphaFoldDB" id="A0A9P6UX89"/>
<dbReference type="GO" id="GO:0005737">
    <property type="term" value="C:cytoplasm"/>
    <property type="evidence" value="ECO:0007669"/>
    <property type="project" value="TreeGrafter"/>
</dbReference>